<dbReference type="GO" id="GO:0016787">
    <property type="term" value="F:hydrolase activity"/>
    <property type="evidence" value="ECO:0007669"/>
    <property type="project" value="UniProtKB-KW"/>
</dbReference>
<dbReference type="AlphaFoldDB" id="A0A6J4QEH6"/>
<name>A0A6J4QEH6_9ACTN</name>
<feature type="active site" description="Acyl-thioester intermediate" evidence="2">
    <location>
        <position position="240"/>
    </location>
</feature>
<dbReference type="SUPFAM" id="SSF63817">
    <property type="entry name" value="Sortase"/>
    <property type="match status" value="1"/>
</dbReference>
<evidence type="ECO:0000256" key="2">
    <source>
        <dbReference type="PIRSR" id="PIRSR605754-1"/>
    </source>
</evidence>
<dbReference type="NCBIfam" id="TIGR01076">
    <property type="entry name" value="sortase_fam"/>
    <property type="match status" value="1"/>
</dbReference>
<feature type="chain" id="PRO_5039393557" evidence="4">
    <location>
        <begin position="28"/>
        <end position="260"/>
    </location>
</feature>
<dbReference type="EMBL" id="CADCVG010000001">
    <property type="protein sequence ID" value="CAA9441824.1"/>
    <property type="molecule type" value="Genomic_DNA"/>
</dbReference>
<dbReference type="CDD" id="cd05830">
    <property type="entry name" value="Sortase_E"/>
    <property type="match status" value="1"/>
</dbReference>
<dbReference type="Gene3D" id="2.40.260.10">
    <property type="entry name" value="Sortase"/>
    <property type="match status" value="1"/>
</dbReference>
<dbReference type="InterPro" id="IPR005754">
    <property type="entry name" value="Sortase"/>
</dbReference>
<dbReference type="InterPro" id="IPR042003">
    <property type="entry name" value="Sortase_E"/>
</dbReference>
<dbReference type="Pfam" id="PF04203">
    <property type="entry name" value="Sortase"/>
    <property type="match status" value="1"/>
</dbReference>
<keyword evidence="1" id="KW-0378">Hydrolase</keyword>
<evidence type="ECO:0000256" key="3">
    <source>
        <dbReference type="SAM" id="MobiDB-lite"/>
    </source>
</evidence>
<keyword evidence="4" id="KW-0732">Signal</keyword>
<proteinExistence type="predicted"/>
<evidence type="ECO:0000256" key="1">
    <source>
        <dbReference type="ARBA" id="ARBA00022801"/>
    </source>
</evidence>
<accession>A0A6J4QEH6</accession>
<evidence type="ECO:0000313" key="5">
    <source>
        <dbReference type="EMBL" id="CAA9441824.1"/>
    </source>
</evidence>
<feature type="region of interest" description="Disordered" evidence="3">
    <location>
        <begin position="73"/>
        <end position="101"/>
    </location>
</feature>
<sequence>MHRSLVTRSRALTALLLFMLLVLPAACGGNTTTSQSEVQETTAAGEEVAQGETESTEQWETVESVNPEDILSKEEIEKPPEAKDWYEPSGEEPIQLSNGTSAGAIPAVKPFNFGRDPGGPKDKTLYLTVPKLGLEDAPVYDSVEEEKLKESTIHVPATGFPWQDGANTYIAGHRLGYPDTGSFYVFYDLDKLVAGDEISVKDADGNQYKYRVTGQKVVSIDNVEVMNAIPGESTISLQTCTLPDYAERIVVQGELVEQPA</sequence>
<dbReference type="InterPro" id="IPR023365">
    <property type="entry name" value="Sortase_dom-sf"/>
</dbReference>
<feature type="compositionally biased region" description="Basic and acidic residues" evidence="3">
    <location>
        <begin position="73"/>
        <end position="86"/>
    </location>
</feature>
<feature type="signal peptide" evidence="4">
    <location>
        <begin position="1"/>
        <end position="27"/>
    </location>
</feature>
<organism evidence="5">
    <name type="scientific">uncultured Rubrobacteraceae bacterium</name>
    <dbReference type="NCBI Taxonomy" id="349277"/>
    <lineage>
        <taxon>Bacteria</taxon>
        <taxon>Bacillati</taxon>
        <taxon>Actinomycetota</taxon>
        <taxon>Rubrobacteria</taxon>
        <taxon>Rubrobacterales</taxon>
        <taxon>Rubrobacteraceae</taxon>
        <taxon>environmental samples</taxon>
    </lineage>
</organism>
<protein>
    <submittedName>
        <fullName evidence="5">Sortase A, LPXTG specific</fullName>
    </submittedName>
</protein>
<gene>
    <name evidence="5" type="ORF">AVDCRST_MAG14-26</name>
</gene>
<evidence type="ECO:0000256" key="4">
    <source>
        <dbReference type="SAM" id="SignalP"/>
    </source>
</evidence>
<reference evidence="5" key="1">
    <citation type="submission" date="2020-02" db="EMBL/GenBank/DDBJ databases">
        <authorList>
            <person name="Meier V. D."/>
        </authorList>
    </citation>
    <scope>NUCLEOTIDE SEQUENCE</scope>
    <source>
        <strain evidence="5">AVDCRST_MAG14</strain>
    </source>
</reference>
<feature type="active site" description="Proton donor/acceptor" evidence="2">
    <location>
        <position position="173"/>
    </location>
</feature>